<evidence type="ECO:0000256" key="1">
    <source>
        <dbReference type="SAM" id="Phobius"/>
    </source>
</evidence>
<accession>A0A4Z1KNE0</accession>
<keyword evidence="3" id="KW-1185">Reference proteome</keyword>
<keyword evidence="1" id="KW-0472">Membrane</keyword>
<evidence type="ECO:0000313" key="3">
    <source>
        <dbReference type="Proteomes" id="UP000297280"/>
    </source>
</evidence>
<keyword evidence="1" id="KW-0812">Transmembrane</keyword>
<reference evidence="2 3" key="1">
    <citation type="submission" date="2017-12" db="EMBL/GenBank/DDBJ databases">
        <title>Comparative genomics of Botrytis spp.</title>
        <authorList>
            <person name="Valero-Jimenez C.A."/>
            <person name="Tapia P."/>
            <person name="Veloso J."/>
            <person name="Silva-Moreno E."/>
            <person name="Staats M."/>
            <person name="Valdes J.H."/>
            <person name="Van Kan J.A.L."/>
        </authorList>
    </citation>
    <scope>NUCLEOTIDE SEQUENCE [LARGE SCALE GENOMIC DNA]</scope>
    <source>
        <strain evidence="2 3">MUCL3349</strain>
    </source>
</reference>
<protein>
    <submittedName>
        <fullName evidence="2">Uncharacterized protein</fullName>
    </submittedName>
</protein>
<keyword evidence="1" id="KW-1133">Transmembrane helix</keyword>
<name>A0A4Z1KNE0_9HELO</name>
<comment type="caution">
    <text evidence="2">The sequence shown here is derived from an EMBL/GenBank/DDBJ whole genome shotgun (WGS) entry which is preliminary data.</text>
</comment>
<dbReference type="Proteomes" id="UP000297280">
    <property type="component" value="Unassembled WGS sequence"/>
</dbReference>
<organism evidence="2 3">
    <name type="scientific">Botrytis porri</name>
    <dbReference type="NCBI Taxonomy" id="87229"/>
    <lineage>
        <taxon>Eukaryota</taxon>
        <taxon>Fungi</taxon>
        <taxon>Dikarya</taxon>
        <taxon>Ascomycota</taxon>
        <taxon>Pezizomycotina</taxon>
        <taxon>Leotiomycetes</taxon>
        <taxon>Helotiales</taxon>
        <taxon>Sclerotiniaceae</taxon>
        <taxon>Botrytis</taxon>
    </lineage>
</organism>
<dbReference type="AlphaFoldDB" id="A0A4Z1KNE0"/>
<proteinExistence type="predicted"/>
<sequence length="139" mass="15927">MTFIFAHVCKRNYHNSDTQNLVIEKICLDYDEGMMILKDFGYDLPVSVSQHLEWLVTQASFQAILHIITNAVFVSALIGLGGQFRCTDELYIPVYRSWLMLGFSTLATFGILFAMSAMSFYYVQISMSDDDTFFMLKVV</sequence>
<dbReference type="EMBL" id="PQXO01000213">
    <property type="protein sequence ID" value="TGO87633.1"/>
    <property type="molecule type" value="Genomic_DNA"/>
</dbReference>
<evidence type="ECO:0000313" key="2">
    <source>
        <dbReference type="EMBL" id="TGO87633.1"/>
    </source>
</evidence>
<feature type="transmembrane region" description="Helical" evidence="1">
    <location>
        <begin position="98"/>
        <end position="123"/>
    </location>
</feature>
<feature type="transmembrane region" description="Helical" evidence="1">
    <location>
        <begin position="63"/>
        <end position="86"/>
    </location>
</feature>
<gene>
    <name evidence="2" type="ORF">BPOR_0213g00040</name>
</gene>